<proteinExistence type="predicted"/>
<dbReference type="Proteomes" id="UP000030758">
    <property type="component" value="Unassembled WGS sequence"/>
</dbReference>
<gene>
    <name evidence="1" type="ORF">M514_23900</name>
</gene>
<protein>
    <submittedName>
        <fullName evidence="1">Uncharacterized protein</fullName>
    </submittedName>
</protein>
<dbReference type="EMBL" id="KL367564">
    <property type="protein sequence ID" value="KFD63909.1"/>
    <property type="molecule type" value="Genomic_DNA"/>
</dbReference>
<evidence type="ECO:0000313" key="1">
    <source>
        <dbReference type="EMBL" id="KFD63909.1"/>
    </source>
</evidence>
<accession>A0A085N363</accession>
<reference evidence="1" key="1">
    <citation type="journal article" date="2014" name="Nat. Genet.">
        <title>Genome and transcriptome of the porcine whipworm Trichuris suis.</title>
        <authorList>
            <person name="Jex A.R."/>
            <person name="Nejsum P."/>
            <person name="Schwarz E.M."/>
            <person name="Hu L."/>
            <person name="Young N.D."/>
            <person name="Hall R.S."/>
            <person name="Korhonen P.K."/>
            <person name="Liao S."/>
            <person name="Thamsborg S."/>
            <person name="Xia J."/>
            <person name="Xu P."/>
            <person name="Wang S."/>
            <person name="Scheerlinck J.P."/>
            <person name="Hofmann A."/>
            <person name="Sternberg P.W."/>
            <person name="Wang J."/>
            <person name="Gasser R.B."/>
        </authorList>
    </citation>
    <scope>NUCLEOTIDE SEQUENCE [LARGE SCALE GENOMIC DNA]</scope>
    <source>
        <strain evidence="1">DCEP-RM93F</strain>
    </source>
</reference>
<name>A0A085N363_9BILA</name>
<dbReference type="AlphaFoldDB" id="A0A085N363"/>
<organism evidence="1">
    <name type="scientific">Trichuris suis</name>
    <name type="common">pig whipworm</name>
    <dbReference type="NCBI Taxonomy" id="68888"/>
    <lineage>
        <taxon>Eukaryota</taxon>
        <taxon>Metazoa</taxon>
        <taxon>Ecdysozoa</taxon>
        <taxon>Nematoda</taxon>
        <taxon>Enoplea</taxon>
        <taxon>Dorylaimia</taxon>
        <taxon>Trichinellida</taxon>
        <taxon>Trichuridae</taxon>
        <taxon>Trichuris</taxon>
    </lineage>
</organism>
<sequence>METKGALRGAGAASVAVTPPGSNRRLKLLDVCSGATVEQEFHFLFAAINRCRFRIPSREVTVHASSSPWNCIFFWLLPARCRFRQAARPLYKRAVVTDLLTKKRNRQQAVNRGDLSL</sequence>